<evidence type="ECO:0000256" key="5">
    <source>
        <dbReference type="ARBA" id="ARBA00022703"/>
    </source>
</evidence>
<dbReference type="AlphaFoldDB" id="A0AAE1S9U5"/>
<reference evidence="12" key="1">
    <citation type="submission" date="2023-12" db="EMBL/GenBank/DDBJ databases">
        <title>Genome assembly of Anisodus tanguticus.</title>
        <authorList>
            <person name="Wang Y.-J."/>
        </authorList>
    </citation>
    <scope>NUCLEOTIDE SEQUENCE</scope>
    <source>
        <strain evidence="12">KB-2021</strain>
        <tissue evidence="12">Leaf</tissue>
    </source>
</reference>
<dbReference type="PANTHER" id="PTHR13448">
    <property type="entry name" value="TRANSMEMBRANE PROTEIN 214"/>
    <property type="match status" value="1"/>
</dbReference>
<dbReference type="Proteomes" id="UP001291623">
    <property type="component" value="Unassembled WGS sequence"/>
</dbReference>
<evidence type="ECO:0000256" key="4">
    <source>
        <dbReference type="ARBA" id="ARBA00022692"/>
    </source>
</evidence>
<keyword evidence="9" id="KW-0325">Glycoprotein</keyword>
<evidence type="ECO:0000256" key="2">
    <source>
        <dbReference type="ARBA" id="ARBA00007984"/>
    </source>
</evidence>
<proteinExistence type="inferred from homology"/>
<dbReference type="EMBL" id="JAVYJV010000007">
    <property type="protein sequence ID" value="KAK4366929.1"/>
    <property type="molecule type" value="Genomic_DNA"/>
</dbReference>
<dbReference type="GO" id="GO:0005794">
    <property type="term" value="C:Golgi apparatus"/>
    <property type="evidence" value="ECO:0007669"/>
    <property type="project" value="TreeGrafter"/>
</dbReference>
<dbReference type="PANTHER" id="PTHR13448:SF0">
    <property type="entry name" value="TRANSMEMBRANE PROTEIN 214"/>
    <property type="match status" value="1"/>
</dbReference>
<comment type="caution">
    <text evidence="12">The sequence shown here is derived from an EMBL/GenBank/DDBJ whole genome shotgun (WGS) entry which is preliminary data.</text>
</comment>
<accession>A0AAE1S9U5</accession>
<evidence type="ECO:0000256" key="9">
    <source>
        <dbReference type="ARBA" id="ARBA00023180"/>
    </source>
</evidence>
<feature type="region of interest" description="Disordered" evidence="11">
    <location>
        <begin position="15"/>
        <end position="58"/>
    </location>
</feature>
<comment type="subcellular location">
    <subcellularLocation>
        <location evidence="1">Endoplasmic reticulum membrane</location>
        <topology evidence="1">Multi-pass membrane protein</topology>
    </subcellularLocation>
</comment>
<evidence type="ECO:0000256" key="1">
    <source>
        <dbReference type="ARBA" id="ARBA00004477"/>
    </source>
</evidence>
<evidence type="ECO:0000256" key="11">
    <source>
        <dbReference type="SAM" id="MobiDB-lite"/>
    </source>
</evidence>
<evidence type="ECO:0000256" key="10">
    <source>
        <dbReference type="ARBA" id="ARBA00024938"/>
    </source>
</evidence>
<name>A0AAE1S9U5_9SOLA</name>
<comment type="function">
    <text evidence="10">Critical mediator, in cooperation with CASP4, of endoplasmic reticulum-stress induced apoptosis. Required or the activation of CASP4 following endoplasmic reticulum stress.</text>
</comment>
<sequence>MEEYDSMLIEEKINGVNEADQGWQTVSYQKKNKKQSGKSKEAEEDFPGNWNAGESSGDVFRSIEEHAEERRKRIVESQRLYEAAASGGSSAVIDNGEYDSDVENDAENVAEKKKSKVKKVKKPKVTVAEAAAKIDNSDLAVFLVDTSASFDKQEDIQLMRFADYFGRAFAKVSSSQFPWMKILRESSVEKMIDVPLSQISDDVYKTSVDWLNKRSFDALGSFVLWSLDSILADLVQHQGAPKGSKKVVQQVASKSQVAMFVVLAMVLRLKPDVLISLLPIMTENGKYQGQDKVPVMIWAITQACQGDLIVGVFMWVHFLLPMLSSKSNSNPQSRDLILQLAERIVSLPKARAILTNGAVRKGERVVPPSALEVLMRITFPAASARIKATERFEAVYPTLKEVALVAAPGSKAMKQLTQQIMPFAIKAVASDVPALSKEATELSIWCLTQNPDCYKLWDNIYLDNVEASLIIIKKLSTEFKVHSAKGPDLDLLKATLSSLRLKSEKALASVEDAARQASLKEVQKYCKILLGHLSHGNGCMKALLLISLTMVVGAAFVSKDVQSLDDLKKLWADRCNDLQSLDPKKLLADLCNHVQSLDFKKLLAEFNLT</sequence>
<keyword evidence="8" id="KW-0472">Membrane</keyword>
<comment type="similarity">
    <text evidence="2">Belongs to the TMEM214 family.</text>
</comment>
<keyword evidence="5" id="KW-0053">Apoptosis</keyword>
<protein>
    <submittedName>
        <fullName evidence="12">Uncharacterized protein</fullName>
    </submittedName>
</protein>
<evidence type="ECO:0000313" key="13">
    <source>
        <dbReference type="Proteomes" id="UP001291623"/>
    </source>
</evidence>
<keyword evidence="13" id="KW-1185">Reference proteome</keyword>
<comment type="subunit">
    <text evidence="3">Constitutively interacts with CASP4; required for the localization of procaspase 4 to the ER.</text>
</comment>
<dbReference type="Pfam" id="PF10151">
    <property type="entry name" value="TMEM214"/>
    <property type="match status" value="1"/>
</dbReference>
<evidence type="ECO:0000256" key="7">
    <source>
        <dbReference type="ARBA" id="ARBA00022989"/>
    </source>
</evidence>
<evidence type="ECO:0000313" key="12">
    <source>
        <dbReference type="EMBL" id="KAK4366929.1"/>
    </source>
</evidence>
<keyword evidence="6" id="KW-0256">Endoplasmic reticulum</keyword>
<evidence type="ECO:0000256" key="8">
    <source>
        <dbReference type="ARBA" id="ARBA00023136"/>
    </source>
</evidence>
<keyword evidence="4" id="KW-0812">Transmembrane</keyword>
<organism evidence="12 13">
    <name type="scientific">Anisodus tanguticus</name>
    <dbReference type="NCBI Taxonomy" id="243964"/>
    <lineage>
        <taxon>Eukaryota</taxon>
        <taxon>Viridiplantae</taxon>
        <taxon>Streptophyta</taxon>
        <taxon>Embryophyta</taxon>
        <taxon>Tracheophyta</taxon>
        <taxon>Spermatophyta</taxon>
        <taxon>Magnoliopsida</taxon>
        <taxon>eudicotyledons</taxon>
        <taxon>Gunneridae</taxon>
        <taxon>Pentapetalae</taxon>
        <taxon>asterids</taxon>
        <taxon>lamiids</taxon>
        <taxon>Solanales</taxon>
        <taxon>Solanaceae</taxon>
        <taxon>Solanoideae</taxon>
        <taxon>Hyoscyameae</taxon>
        <taxon>Anisodus</taxon>
    </lineage>
</organism>
<evidence type="ECO:0000256" key="6">
    <source>
        <dbReference type="ARBA" id="ARBA00022824"/>
    </source>
</evidence>
<dbReference type="GO" id="GO:0005789">
    <property type="term" value="C:endoplasmic reticulum membrane"/>
    <property type="evidence" value="ECO:0007669"/>
    <property type="project" value="UniProtKB-SubCell"/>
</dbReference>
<keyword evidence="7" id="KW-1133">Transmembrane helix</keyword>
<dbReference type="InterPro" id="IPR019308">
    <property type="entry name" value="TMEM214"/>
</dbReference>
<gene>
    <name evidence="12" type="ORF">RND71_014809</name>
</gene>
<evidence type="ECO:0000256" key="3">
    <source>
        <dbReference type="ARBA" id="ARBA00011720"/>
    </source>
</evidence>